<reference evidence="2" key="1">
    <citation type="submission" date="2021-01" db="EMBL/GenBank/DDBJ databases">
        <title>Whole genome shotgun sequence of Planobispora takensis NBRC 109077.</title>
        <authorList>
            <person name="Komaki H."/>
            <person name="Tamura T."/>
        </authorList>
    </citation>
    <scope>NUCLEOTIDE SEQUENCE</scope>
    <source>
        <strain evidence="2">NBRC 109077</strain>
    </source>
</reference>
<sequence length="178" mass="19651">MLRGDRVLLRAVTKDDLAELHRLYQDVDTAILAQATPWVPETLQQAITRYEEREPDPDNVPFTVQSASGDEVLGNAVVWGIDTFNRHAHLGLSLLPEARGHGYAPDALRVLCDYAFRIRGLHRLGLETLATNAPMIAAAEKAGFRREGILRAHAWVAGSFVDEVLFGLLAEEFSHPGS</sequence>
<dbReference type="GO" id="GO:0005737">
    <property type="term" value="C:cytoplasm"/>
    <property type="evidence" value="ECO:0007669"/>
    <property type="project" value="TreeGrafter"/>
</dbReference>
<dbReference type="GO" id="GO:1990189">
    <property type="term" value="F:protein N-terminal-serine acetyltransferase activity"/>
    <property type="evidence" value="ECO:0007669"/>
    <property type="project" value="TreeGrafter"/>
</dbReference>
<protein>
    <submittedName>
        <fullName evidence="2">Ribosomal-protein-alanine N-acetyltransferase</fullName>
    </submittedName>
</protein>
<dbReference type="InterPro" id="IPR000182">
    <property type="entry name" value="GNAT_dom"/>
</dbReference>
<dbReference type="SUPFAM" id="SSF55729">
    <property type="entry name" value="Acyl-CoA N-acyltransferases (Nat)"/>
    <property type="match status" value="1"/>
</dbReference>
<dbReference type="CDD" id="cd04301">
    <property type="entry name" value="NAT_SF"/>
    <property type="match status" value="1"/>
</dbReference>
<dbReference type="InterPro" id="IPR051908">
    <property type="entry name" value="Ribosomal_N-acetyltransferase"/>
</dbReference>
<dbReference type="Proteomes" id="UP000634476">
    <property type="component" value="Unassembled WGS sequence"/>
</dbReference>
<dbReference type="GO" id="GO:0008999">
    <property type="term" value="F:protein-N-terminal-alanine acetyltransferase activity"/>
    <property type="evidence" value="ECO:0007669"/>
    <property type="project" value="TreeGrafter"/>
</dbReference>
<comment type="caution">
    <text evidence="2">The sequence shown here is derived from an EMBL/GenBank/DDBJ whole genome shotgun (WGS) entry which is preliminary data.</text>
</comment>
<dbReference type="EMBL" id="BOOK01000045">
    <property type="protein sequence ID" value="GII04015.1"/>
    <property type="molecule type" value="Genomic_DNA"/>
</dbReference>
<accession>A0A8J3WWD9</accession>
<dbReference type="Gene3D" id="3.40.630.30">
    <property type="match status" value="1"/>
</dbReference>
<evidence type="ECO:0000313" key="2">
    <source>
        <dbReference type="EMBL" id="GII04015.1"/>
    </source>
</evidence>
<organism evidence="2 3">
    <name type="scientific">Planobispora takensis</name>
    <dbReference type="NCBI Taxonomy" id="1367882"/>
    <lineage>
        <taxon>Bacteria</taxon>
        <taxon>Bacillati</taxon>
        <taxon>Actinomycetota</taxon>
        <taxon>Actinomycetes</taxon>
        <taxon>Streptosporangiales</taxon>
        <taxon>Streptosporangiaceae</taxon>
        <taxon>Planobispora</taxon>
    </lineage>
</organism>
<evidence type="ECO:0000259" key="1">
    <source>
        <dbReference type="PROSITE" id="PS51186"/>
    </source>
</evidence>
<dbReference type="Pfam" id="PF13302">
    <property type="entry name" value="Acetyltransf_3"/>
    <property type="match status" value="1"/>
</dbReference>
<dbReference type="PROSITE" id="PS51186">
    <property type="entry name" value="GNAT"/>
    <property type="match status" value="1"/>
</dbReference>
<keyword evidence="3" id="KW-1185">Reference proteome</keyword>
<dbReference type="PANTHER" id="PTHR43441:SF2">
    <property type="entry name" value="FAMILY ACETYLTRANSFERASE, PUTATIVE (AFU_ORTHOLOGUE AFUA_7G00850)-RELATED"/>
    <property type="match status" value="1"/>
</dbReference>
<feature type="domain" description="N-acetyltransferase" evidence="1">
    <location>
        <begin position="7"/>
        <end position="171"/>
    </location>
</feature>
<dbReference type="RefSeq" id="WP_203878279.1">
    <property type="nucleotide sequence ID" value="NZ_BOOK01000045.1"/>
</dbReference>
<name>A0A8J3WWD9_9ACTN</name>
<dbReference type="PANTHER" id="PTHR43441">
    <property type="entry name" value="RIBOSOMAL-PROTEIN-SERINE ACETYLTRANSFERASE"/>
    <property type="match status" value="1"/>
</dbReference>
<dbReference type="AlphaFoldDB" id="A0A8J3WWD9"/>
<gene>
    <name evidence="2" type="ORF">Pta02_60230</name>
</gene>
<proteinExistence type="predicted"/>
<dbReference type="InterPro" id="IPR016181">
    <property type="entry name" value="Acyl_CoA_acyltransferase"/>
</dbReference>
<evidence type="ECO:0000313" key="3">
    <source>
        <dbReference type="Proteomes" id="UP000634476"/>
    </source>
</evidence>